<dbReference type="SUPFAM" id="SSF48019">
    <property type="entry name" value="post-AAA+ oligomerization domain-like"/>
    <property type="match status" value="1"/>
</dbReference>
<evidence type="ECO:0000313" key="10">
    <source>
        <dbReference type="EMBL" id="MFO3664729.1"/>
    </source>
</evidence>
<dbReference type="RefSeq" id="WP_410030518.1">
    <property type="nucleotide sequence ID" value="NZ_JBGMEI010000001.1"/>
</dbReference>
<dbReference type="PANTHER" id="PTHR11669:SF0">
    <property type="entry name" value="PROTEIN STICHEL-LIKE 2"/>
    <property type="match status" value="1"/>
</dbReference>
<dbReference type="NCBIfam" id="TIGR02397">
    <property type="entry name" value="dnaX_nterm"/>
    <property type="match status" value="1"/>
</dbReference>
<evidence type="ECO:0000256" key="1">
    <source>
        <dbReference type="ARBA" id="ARBA00006360"/>
    </source>
</evidence>
<dbReference type="GO" id="GO:0003887">
    <property type="term" value="F:DNA-directed DNA polymerase activity"/>
    <property type="evidence" value="ECO:0007669"/>
    <property type="project" value="UniProtKB-EC"/>
</dbReference>
<keyword evidence="4" id="KW-0547">Nucleotide-binding</keyword>
<dbReference type="EC" id="2.7.7.7" evidence="2"/>
<name>A0ABW9M702_9FIRM</name>
<evidence type="ECO:0000256" key="5">
    <source>
        <dbReference type="ARBA" id="ARBA00022833"/>
    </source>
</evidence>
<comment type="caution">
    <text evidence="10">The sequence shown here is derived from an EMBL/GenBank/DDBJ whole genome shotgun (WGS) entry which is preliminary data.</text>
</comment>
<dbReference type="InterPro" id="IPR012763">
    <property type="entry name" value="DNA_pol_III_sug/sutau_N"/>
</dbReference>
<dbReference type="CDD" id="cd18137">
    <property type="entry name" value="HLD_clamp_pol_III_gamma_tau"/>
    <property type="match status" value="1"/>
</dbReference>
<dbReference type="InterPro" id="IPR050238">
    <property type="entry name" value="DNA_Rep/Repair_Clamp_Loader"/>
</dbReference>
<keyword evidence="11" id="KW-1185">Reference proteome</keyword>
<evidence type="ECO:0000259" key="9">
    <source>
        <dbReference type="SMART" id="SM00382"/>
    </source>
</evidence>
<dbReference type="InterPro" id="IPR008921">
    <property type="entry name" value="DNA_pol3_clamp-load_cplx_C"/>
</dbReference>
<evidence type="ECO:0000256" key="2">
    <source>
        <dbReference type="ARBA" id="ARBA00012417"/>
    </source>
</evidence>
<dbReference type="SMART" id="SM00382">
    <property type="entry name" value="AAA"/>
    <property type="match status" value="1"/>
</dbReference>
<dbReference type="Gene3D" id="1.20.272.10">
    <property type="match status" value="1"/>
</dbReference>
<dbReference type="Pfam" id="PF13177">
    <property type="entry name" value="DNA_pol3_delta2"/>
    <property type="match status" value="1"/>
</dbReference>
<dbReference type="InterPro" id="IPR045085">
    <property type="entry name" value="HLD_clamp_pol_III_gamma_tau"/>
</dbReference>
<keyword evidence="5" id="KW-0862">Zinc</keyword>
<reference evidence="10 11" key="1">
    <citation type="journal article" date="2025" name="Anaerobe">
        <title>Description of Anaerococcus kampingiae sp. nov., Anaerococcus groningensis sp. nov., Anaerococcus martiniensis sp. nov., and Anaerococcus cruorum sp. nov., isolated from human clinical specimens.</title>
        <authorList>
            <person name="Boiten K.E."/>
            <person name="Meijer J."/>
            <person name="van Wezel E.M."/>
            <person name="Veloo A.C.M."/>
        </authorList>
    </citation>
    <scope>NUCLEOTIDE SEQUENCE [LARGE SCALE GENOMIC DNA]</scope>
    <source>
        <strain evidence="10 11">ENR0831</strain>
    </source>
</reference>
<dbReference type="CDD" id="cd00009">
    <property type="entry name" value="AAA"/>
    <property type="match status" value="1"/>
</dbReference>
<keyword evidence="10" id="KW-0548">Nucleotidyltransferase</keyword>
<keyword evidence="6" id="KW-0067">ATP-binding</keyword>
<dbReference type="Gene3D" id="1.10.8.60">
    <property type="match status" value="1"/>
</dbReference>
<proteinExistence type="inferred from homology"/>
<keyword evidence="3" id="KW-0479">Metal-binding</keyword>
<keyword evidence="7" id="KW-0239">DNA-directed DNA polymerase</keyword>
<gene>
    <name evidence="10" type="primary">dnaX</name>
    <name evidence="10" type="ORF">ACCQ41_00445</name>
</gene>
<organism evidence="10 11">
    <name type="scientific">Anaerococcus martiniensis</name>
    <dbReference type="NCBI Taxonomy" id="3115615"/>
    <lineage>
        <taxon>Bacteria</taxon>
        <taxon>Bacillati</taxon>
        <taxon>Bacillota</taxon>
        <taxon>Tissierellia</taxon>
        <taxon>Tissierellales</taxon>
        <taxon>Peptoniphilaceae</taxon>
        <taxon>Anaerococcus</taxon>
    </lineage>
</organism>
<dbReference type="PANTHER" id="PTHR11669">
    <property type="entry name" value="REPLICATION FACTOR C / DNA POLYMERASE III GAMMA-TAU SUBUNIT"/>
    <property type="match status" value="1"/>
</dbReference>
<feature type="domain" description="AAA+ ATPase" evidence="9">
    <location>
        <begin position="36"/>
        <end position="176"/>
    </location>
</feature>
<dbReference type="InterPro" id="IPR003593">
    <property type="entry name" value="AAA+_ATPase"/>
</dbReference>
<protein>
    <recommendedName>
        <fullName evidence="2">DNA-directed DNA polymerase</fullName>
        <ecNumber evidence="2">2.7.7.7</ecNumber>
    </recommendedName>
</protein>
<dbReference type="SUPFAM" id="SSF52540">
    <property type="entry name" value="P-loop containing nucleoside triphosphate hydrolases"/>
    <property type="match status" value="1"/>
</dbReference>
<evidence type="ECO:0000256" key="6">
    <source>
        <dbReference type="ARBA" id="ARBA00022840"/>
    </source>
</evidence>
<dbReference type="EMBL" id="JBGMEI010000001">
    <property type="protein sequence ID" value="MFO3664729.1"/>
    <property type="molecule type" value="Genomic_DNA"/>
</dbReference>
<comment type="similarity">
    <text evidence="1">Belongs to the DnaX/STICHEL family.</text>
</comment>
<dbReference type="Pfam" id="PF22608">
    <property type="entry name" value="DNAX_ATPase_lid"/>
    <property type="match status" value="1"/>
</dbReference>
<comment type="catalytic activity">
    <reaction evidence="8">
        <text>DNA(n) + a 2'-deoxyribonucleoside 5'-triphosphate = DNA(n+1) + diphosphate</text>
        <dbReference type="Rhea" id="RHEA:22508"/>
        <dbReference type="Rhea" id="RHEA-COMP:17339"/>
        <dbReference type="Rhea" id="RHEA-COMP:17340"/>
        <dbReference type="ChEBI" id="CHEBI:33019"/>
        <dbReference type="ChEBI" id="CHEBI:61560"/>
        <dbReference type="ChEBI" id="CHEBI:173112"/>
        <dbReference type="EC" id="2.7.7.7"/>
    </reaction>
</comment>
<sequence length="559" mass="63894">MARALYREYRPKTFDQVLGQDRVTNVLKNQVKTGKISHAYIFSGERGTGKTSCAKIFAKAINCLNPKDGSPCLECENCKAIEEESTIDVVEMDAASNRRIDDIRSLKDNVIYPPNKLKYKVYIIDEAHMITREAFNALLKIMEEPPSHLVFILATTEIEKVPRTILSRVQKFEFNKIDDSNIKSQINQILTDREISIDNEAIDLIIKKANGAMRDALSILDQVVSYGEKSYDLSKVESLLGVVDFYDVDGLAGSIINKDAKASLNIVFKLRENNKSNKDIIDSLISYFNDILILKLTADDTYFDNGEYLDFLTKRVEEITDGELGDYLDVLIEYSNKLKLTENTDVLTEVCILILLNLKNINNIESRISYLEKNTGDDIVDLVTKIIDNKLANLNINSIDRPKRISKEIEKPIDSELNQKVENKNIEVEYEKEEVFDKANDKNELSSVDEEKIKTMLTKTAGGVMNGLFADEGFNYNINQNNFIFYIKDDFYKIFIETKINEIEANLKEILAADYSFTIDSFDNMNNNISKTEIQEEEKKTEDHSEKLMEIFGNELIIE</sequence>
<keyword evidence="10" id="KW-0808">Transferase</keyword>
<evidence type="ECO:0000256" key="7">
    <source>
        <dbReference type="ARBA" id="ARBA00022932"/>
    </source>
</evidence>
<dbReference type="NCBIfam" id="NF004046">
    <property type="entry name" value="PRK05563.1"/>
    <property type="match status" value="1"/>
</dbReference>
<dbReference type="Gene3D" id="3.40.50.300">
    <property type="entry name" value="P-loop containing nucleotide triphosphate hydrolases"/>
    <property type="match status" value="1"/>
</dbReference>
<accession>A0ABW9M702</accession>
<dbReference type="InterPro" id="IPR027417">
    <property type="entry name" value="P-loop_NTPase"/>
</dbReference>
<evidence type="ECO:0000313" key="11">
    <source>
        <dbReference type="Proteomes" id="UP001637996"/>
    </source>
</evidence>
<evidence type="ECO:0000256" key="4">
    <source>
        <dbReference type="ARBA" id="ARBA00022741"/>
    </source>
</evidence>
<evidence type="ECO:0000256" key="8">
    <source>
        <dbReference type="ARBA" id="ARBA00049244"/>
    </source>
</evidence>
<dbReference type="Proteomes" id="UP001637996">
    <property type="component" value="Unassembled WGS sequence"/>
</dbReference>
<evidence type="ECO:0000256" key="3">
    <source>
        <dbReference type="ARBA" id="ARBA00022723"/>
    </source>
</evidence>